<organism evidence="5 6">
    <name type="scientific">Alishewanella maricola</name>
    <dbReference type="NCBI Taxonomy" id="2795740"/>
    <lineage>
        <taxon>Bacteria</taxon>
        <taxon>Pseudomonadati</taxon>
        <taxon>Pseudomonadota</taxon>
        <taxon>Gammaproteobacteria</taxon>
        <taxon>Alteromonadales</taxon>
        <taxon>Alteromonadaceae</taxon>
        <taxon>Alishewanella</taxon>
    </lineage>
</organism>
<dbReference type="Proteomes" id="UP000633814">
    <property type="component" value="Unassembled WGS sequence"/>
</dbReference>
<keyword evidence="3" id="KW-0067">ATP-binding</keyword>
<accession>A0ABS8BYQ6</accession>
<comment type="caution">
    <text evidence="5">The sequence shown here is derived from an EMBL/GenBank/DDBJ whole genome shotgun (WGS) entry which is preliminary data.</text>
</comment>
<dbReference type="EMBL" id="JAEINI020000001">
    <property type="protein sequence ID" value="MCB5225202.1"/>
    <property type="molecule type" value="Genomic_DNA"/>
</dbReference>
<keyword evidence="6" id="KW-1185">Reference proteome</keyword>
<proteinExistence type="predicted"/>
<dbReference type="SUPFAM" id="SSF50891">
    <property type="entry name" value="Cyclophilin-like"/>
    <property type="match status" value="1"/>
</dbReference>
<evidence type="ECO:0000313" key="6">
    <source>
        <dbReference type="Proteomes" id="UP000633814"/>
    </source>
</evidence>
<reference evidence="5 6" key="1">
    <citation type="submission" date="2021-10" db="EMBL/GenBank/DDBJ databases">
        <title>Alishewanella koreense sp. nov. isolated from seawater of southwestern coast in South Korea and the proposal for the reclassification of Rheinheimera perlucida and Rheinheimera tuosuensis as Arsukibacterium perlucida and Arsukibacterium tuosuensis.</title>
        <authorList>
            <person name="Kim K.H."/>
            <person name="Ruan W."/>
            <person name="Kim K.R."/>
            <person name="Baek J.H."/>
            <person name="Jeon C.O."/>
        </authorList>
    </citation>
    <scope>NUCLEOTIDE SEQUENCE [LARGE SCALE GENOMIC DNA]</scope>
    <source>
        <strain evidence="5 6">16-MA</strain>
    </source>
</reference>
<dbReference type="RefSeq" id="WP_226749307.1">
    <property type="nucleotide sequence ID" value="NZ_JAEINI020000001.1"/>
</dbReference>
<feature type="domain" description="Carboxyltransferase" evidence="4">
    <location>
        <begin position="28"/>
        <end position="315"/>
    </location>
</feature>
<dbReference type="PANTHER" id="PTHR43309:SF4">
    <property type="entry name" value="CARBOXYLTRANSFERASE DOMAIN-CONTAINING PROTEIN"/>
    <property type="match status" value="1"/>
</dbReference>
<dbReference type="PANTHER" id="PTHR43309">
    <property type="entry name" value="5-OXOPROLINASE SUBUNIT C"/>
    <property type="match status" value="1"/>
</dbReference>
<dbReference type="Gene3D" id="2.40.100.10">
    <property type="entry name" value="Cyclophilin-like"/>
    <property type="match status" value="1"/>
</dbReference>
<evidence type="ECO:0000313" key="5">
    <source>
        <dbReference type="EMBL" id="MCB5225202.1"/>
    </source>
</evidence>
<evidence type="ECO:0000256" key="1">
    <source>
        <dbReference type="ARBA" id="ARBA00022741"/>
    </source>
</evidence>
<dbReference type="InterPro" id="IPR029000">
    <property type="entry name" value="Cyclophilin-like_dom_sf"/>
</dbReference>
<sequence length="332" mass="34844">MTSMTVLRIISPGVLSLLQDQGRFGMGALGLTQGGPLDLHSFRWANALVANPVDSTLIEHSVGGLTLQAVANCVIAVTGAELALSLNGKAVQCWQALALKAGDEIELGMCSRGLRAYIAVAGGIAAPAQFGSSATVMREGIGGLQQNGQKLTAGAELALATKANSHINTNKAPVAAAIRQRTLPGTTPLQLRLIEGYQAALFSATARAQFYLHTYQVSPQFDRMGYKLNGPAIRCSTSQLLSEGISYGAVQIPPDGQPIVLLNDRQTLGGYPKIGNVLSLDCWALAQASSGTQLNFSPITAADAHNATHLAAARLQREYQHYGISPTVLDTL</sequence>
<evidence type="ECO:0000259" key="4">
    <source>
        <dbReference type="SMART" id="SM00797"/>
    </source>
</evidence>
<dbReference type="Pfam" id="PF02626">
    <property type="entry name" value="CT_A_B"/>
    <property type="match status" value="1"/>
</dbReference>
<dbReference type="SMART" id="SM00797">
    <property type="entry name" value="AHS2"/>
    <property type="match status" value="1"/>
</dbReference>
<evidence type="ECO:0000256" key="2">
    <source>
        <dbReference type="ARBA" id="ARBA00022801"/>
    </source>
</evidence>
<dbReference type="InterPro" id="IPR003778">
    <property type="entry name" value="CT_A_B"/>
</dbReference>
<dbReference type="NCBIfam" id="TIGR00724">
    <property type="entry name" value="urea_amlyse_rel"/>
    <property type="match status" value="1"/>
</dbReference>
<protein>
    <submittedName>
        <fullName evidence="5">Biotin-dependent carboxyltransferase family protein</fullName>
    </submittedName>
</protein>
<dbReference type="InterPro" id="IPR052708">
    <property type="entry name" value="PxpC"/>
</dbReference>
<keyword evidence="1" id="KW-0547">Nucleotide-binding</keyword>
<evidence type="ECO:0000256" key="3">
    <source>
        <dbReference type="ARBA" id="ARBA00022840"/>
    </source>
</evidence>
<keyword evidence="2" id="KW-0378">Hydrolase</keyword>
<name>A0ABS8BYQ6_9ALTE</name>
<gene>
    <name evidence="5" type="ORF">JAO78_000025</name>
</gene>